<proteinExistence type="predicted"/>
<sequence length="180" mass="20662">MAVFYLVRHGEPDWGLKEEKQLQGAMRDFVPLTATGVLQAEKVMNCHPYLRECDLILSSPYTRALQTAAIMNRTLGKPLQVEFDLYEWTPDQWEAASADEIHELWKDYMLHDGCWPEGETRLWETKASLWSRINGVLARYESYSNVVVVCHGMVISTLLGLASTEIELCGVYEYCHSRMP</sequence>
<accession>A0ABW3UWG7</accession>
<keyword evidence="2" id="KW-1185">Reference proteome</keyword>
<protein>
    <submittedName>
        <fullName evidence="1">Histidine phosphatase family protein</fullName>
    </submittedName>
</protein>
<dbReference type="EMBL" id="JBHTLU010000046">
    <property type="protein sequence ID" value="MFD1224604.1"/>
    <property type="molecule type" value="Genomic_DNA"/>
</dbReference>
<evidence type="ECO:0000313" key="1">
    <source>
        <dbReference type="EMBL" id="MFD1224604.1"/>
    </source>
</evidence>
<dbReference type="Proteomes" id="UP001597180">
    <property type="component" value="Unassembled WGS sequence"/>
</dbReference>
<dbReference type="PANTHER" id="PTHR48100">
    <property type="entry name" value="BROAD-SPECIFICITY PHOSPHATASE YOR283W-RELATED"/>
    <property type="match status" value="1"/>
</dbReference>
<reference evidence="2" key="1">
    <citation type="journal article" date="2019" name="Int. J. Syst. Evol. Microbiol.">
        <title>The Global Catalogue of Microorganisms (GCM) 10K type strain sequencing project: providing services to taxonomists for standard genome sequencing and annotation.</title>
        <authorList>
            <consortium name="The Broad Institute Genomics Platform"/>
            <consortium name="The Broad Institute Genome Sequencing Center for Infectious Disease"/>
            <person name="Wu L."/>
            <person name="Ma J."/>
        </authorList>
    </citation>
    <scope>NUCLEOTIDE SEQUENCE [LARGE SCALE GENOMIC DNA]</scope>
    <source>
        <strain evidence="2">CCUG 53270</strain>
    </source>
</reference>
<dbReference type="Gene3D" id="3.40.50.1240">
    <property type="entry name" value="Phosphoglycerate mutase-like"/>
    <property type="match status" value="1"/>
</dbReference>
<gene>
    <name evidence="1" type="ORF">ACFQ4B_31300</name>
</gene>
<dbReference type="SUPFAM" id="SSF53254">
    <property type="entry name" value="Phosphoglycerate mutase-like"/>
    <property type="match status" value="1"/>
</dbReference>
<dbReference type="InterPro" id="IPR050275">
    <property type="entry name" value="PGM_Phosphatase"/>
</dbReference>
<dbReference type="SMART" id="SM00855">
    <property type="entry name" value="PGAM"/>
    <property type="match status" value="1"/>
</dbReference>
<name>A0ABW3UWG7_9BACL</name>
<dbReference type="CDD" id="cd07067">
    <property type="entry name" value="HP_PGM_like"/>
    <property type="match status" value="1"/>
</dbReference>
<dbReference type="InterPro" id="IPR013078">
    <property type="entry name" value="His_Pase_superF_clade-1"/>
</dbReference>
<evidence type="ECO:0000313" key="2">
    <source>
        <dbReference type="Proteomes" id="UP001597180"/>
    </source>
</evidence>
<organism evidence="1 2">
    <name type="scientific">Paenibacillus vulneris</name>
    <dbReference type="NCBI Taxonomy" id="1133364"/>
    <lineage>
        <taxon>Bacteria</taxon>
        <taxon>Bacillati</taxon>
        <taxon>Bacillota</taxon>
        <taxon>Bacilli</taxon>
        <taxon>Bacillales</taxon>
        <taxon>Paenibacillaceae</taxon>
        <taxon>Paenibacillus</taxon>
    </lineage>
</organism>
<comment type="caution">
    <text evidence="1">The sequence shown here is derived from an EMBL/GenBank/DDBJ whole genome shotgun (WGS) entry which is preliminary data.</text>
</comment>
<dbReference type="RefSeq" id="WP_179135891.1">
    <property type="nucleotide sequence ID" value="NZ_BAABJG010000026.1"/>
</dbReference>
<dbReference type="Pfam" id="PF00300">
    <property type="entry name" value="His_Phos_1"/>
    <property type="match status" value="1"/>
</dbReference>
<dbReference type="InterPro" id="IPR029033">
    <property type="entry name" value="His_PPase_superfam"/>
</dbReference>